<accession>A0A2N3HPJ4</accession>
<evidence type="ECO:0000256" key="1">
    <source>
        <dbReference type="SAM" id="SignalP"/>
    </source>
</evidence>
<dbReference type="Proteomes" id="UP000233435">
    <property type="component" value="Unassembled WGS sequence"/>
</dbReference>
<dbReference type="EMBL" id="PJEO01000008">
    <property type="protein sequence ID" value="PKQ46768.1"/>
    <property type="molecule type" value="Genomic_DNA"/>
</dbReference>
<evidence type="ECO:0008006" key="4">
    <source>
        <dbReference type="Google" id="ProtNLM"/>
    </source>
</evidence>
<dbReference type="OrthoDB" id="6293428at2"/>
<name>A0A2N3HPJ4_9FLAO</name>
<keyword evidence="1" id="KW-0732">Signal</keyword>
<keyword evidence="3" id="KW-1185">Reference proteome</keyword>
<reference evidence="2 3" key="1">
    <citation type="submission" date="2017-12" db="EMBL/GenBank/DDBJ databases">
        <title>Confluentibacter flavum sp. nov., isolated from the saline lake.</title>
        <authorList>
            <person name="Yu L."/>
        </authorList>
    </citation>
    <scope>NUCLEOTIDE SEQUENCE [LARGE SCALE GENOMIC DNA]</scope>
    <source>
        <strain evidence="2 3">3B</strain>
    </source>
</reference>
<organism evidence="2 3">
    <name type="scientific">Confluentibacter flavum</name>
    <dbReference type="NCBI Taxonomy" id="1909700"/>
    <lineage>
        <taxon>Bacteria</taxon>
        <taxon>Pseudomonadati</taxon>
        <taxon>Bacteroidota</taxon>
        <taxon>Flavobacteriia</taxon>
        <taxon>Flavobacteriales</taxon>
        <taxon>Flavobacteriaceae</taxon>
        <taxon>Confluentibacter</taxon>
    </lineage>
</organism>
<dbReference type="AlphaFoldDB" id="A0A2N3HPJ4"/>
<feature type="signal peptide" evidence="1">
    <location>
        <begin position="1"/>
        <end position="18"/>
    </location>
</feature>
<sequence>MKKHLIIVLLIFAQIICAQNSEKSEKINNENKTDIEYTRNYTISLINLISTPEKYHGKKVQIIGYISLDFEKNGIYLNKDDYEYAIYSNGFSFSLPEGLLKNSGNKIDKSYVLLAGTFNMNQKGKVGPWSGKLENITRIIGIGNKTNHSND</sequence>
<feature type="chain" id="PRO_5014846248" description="DUF4369 domain-containing protein" evidence="1">
    <location>
        <begin position="19"/>
        <end position="151"/>
    </location>
</feature>
<dbReference type="RefSeq" id="WP_106658105.1">
    <property type="nucleotide sequence ID" value="NZ_PJEO01000008.1"/>
</dbReference>
<gene>
    <name evidence="2" type="ORF">CSW08_01295</name>
</gene>
<evidence type="ECO:0000313" key="2">
    <source>
        <dbReference type="EMBL" id="PKQ46768.1"/>
    </source>
</evidence>
<proteinExistence type="predicted"/>
<evidence type="ECO:0000313" key="3">
    <source>
        <dbReference type="Proteomes" id="UP000233435"/>
    </source>
</evidence>
<comment type="caution">
    <text evidence="2">The sequence shown here is derived from an EMBL/GenBank/DDBJ whole genome shotgun (WGS) entry which is preliminary data.</text>
</comment>
<protein>
    <recommendedName>
        <fullName evidence="4">DUF4369 domain-containing protein</fullName>
    </recommendedName>
</protein>